<keyword evidence="3 4" id="KW-0119">Carbohydrate metabolism</keyword>
<dbReference type="EC" id="3.5.99.6" evidence="4"/>
<organism evidence="6 7">
    <name type="scientific">Vagococcus entomophilus</name>
    <dbReference type="NCBI Taxonomy" id="1160095"/>
    <lineage>
        <taxon>Bacteria</taxon>
        <taxon>Bacillati</taxon>
        <taxon>Bacillota</taxon>
        <taxon>Bacilli</taxon>
        <taxon>Lactobacillales</taxon>
        <taxon>Enterococcaceae</taxon>
        <taxon>Vagococcus</taxon>
    </lineage>
</organism>
<evidence type="ECO:0000313" key="7">
    <source>
        <dbReference type="Proteomes" id="UP000288669"/>
    </source>
</evidence>
<dbReference type="NCBIfam" id="TIGR00502">
    <property type="entry name" value="nagB"/>
    <property type="match status" value="1"/>
</dbReference>
<feature type="active site" description="For ring-opening step" evidence="4">
    <location>
        <position position="129"/>
    </location>
</feature>
<comment type="similarity">
    <text evidence="4">Belongs to the glucosamine/galactosamine-6-phosphate isomerase family. NagB subfamily.</text>
</comment>
<dbReference type="PROSITE" id="PS01161">
    <property type="entry name" value="GLC_GALNAC_ISOMERASE"/>
    <property type="match status" value="1"/>
</dbReference>
<feature type="active site" description="Proton acceptor; for enolization step" evidence="4">
    <location>
        <position position="63"/>
    </location>
</feature>
<evidence type="ECO:0000256" key="2">
    <source>
        <dbReference type="ARBA" id="ARBA00022801"/>
    </source>
</evidence>
<sequence>MKIIRVQDQIAGGQTAFSIIKDAMEKNKLNVLGLATGSTPLSLYDQMIHSSLDFSDVVSINLDEYVGLPAENKQSYHYFMQEQLFKYKPFKKNYLPDGLAKDADRECKRYDEVLATHPIDIQILGIGQNGHIGFNEPGTPFDSLTRKVELTASTIEANQRFFEKKEDVPTHAFSMGINSIMQSKQIILLAYGKAKAQAIKAMIEESANENCPASALQHHPEVSVIVDHEAAMLLETK</sequence>
<gene>
    <name evidence="4" type="primary">nagB</name>
    <name evidence="6" type="ORF">CBF30_05005</name>
</gene>
<evidence type="ECO:0000256" key="3">
    <source>
        <dbReference type="ARBA" id="ARBA00023277"/>
    </source>
</evidence>
<name>A0A430AKF5_9ENTE</name>
<feature type="active site" description="For ring-opening step" evidence="4">
    <location>
        <position position="136"/>
    </location>
</feature>
<comment type="function">
    <text evidence="4">Catalyzes the reversible isomerization-deamination of glucosamine 6-phosphate (GlcN6P) to form fructose 6-phosphate (Fru6P) and ammonium ion.</text>
</comment>
<feature type="active site" description="Proton acceptor; for ring-opening step" evidence="4">
    <location>
        <position position="131"/>
    </location>
</feature>
<dbReference type="GO" id="GO:0004342">
    <property type="term" value="F:glucosamine-6-phosphate deaminase activity"/>
    <property type="evidence" value="ECO:0007669"/>
    <property type="project" value="UniProtKB-UniRule"/>
</dbReference>
<dbReference type="Proteomes" id="UP000288669">
    <property type="component" value="Unassembled WGS sequence"/>
</dbReference>
<keyword evidence="7" id="KW-1185">Reference proteome</keyword>
<evidence type="ECO:0000313" key="6">
    <source>
        <dbReference type="EMBL" id="RSU08591.1"/>
    </source>
</evidence>
<reference evidence="6 7" key="1">
    <citation type="submission" date="2017-05" db="EMBL/GenBank/DDBJ databases">
        <title>Vagococcus spp. assemblies.</title>
        <authorList>
            <person name="Gulvik C.A."/>
        </authorList>
    </citation>
    <scope>NUCLEOTIDE SEQUENCE [LARGE SCALE GENOMIC DNA]</scope>
    <source>
        <strain evidence="6 7">DSM 24756</strain>
    </source>
</reference>
<dbReference type="InterPro" id="IPR018321">
    <property type="entry name" value="Glucosamine6P_isomerase_CS"/>
</dbReference>
<dbReference type="FunFam" id="3.40.50.1360:FF:000003">
    <property type="entry name" value="Glucosamine-6-phosphate deaminase"/>
    <property type="match status" value="1"/>
</dbReference>
<dbReference type="EMBL" id="NGJZ01000001">
    <property type="protein sequence ID" value="RSU08591.1"/>
    <property type="molecule type" value="Genomic_DNA"/>
</dbReference>
<dbReference type="InterPro" id="IPR004547">
    <property type="entry name" value="Glucosamine6P_isomerase"/>
</dbReference>
<dbReference type="SUPFAM" id="SSF100950">
    <property type="entry name" value="NagB/RpiA/CoA transferase-like"/>
    <property type="match status" value="1"/>
</dbReference>
<dbReference type="GO" id="GO:0005975">
    <property type="term" value="P:carbohydrate metabolic process"/>
    <property type="evidence" value="ECO:0007669"/>
    <property type="project" value="InterPro"/>
</dbReference>
<comment type="caution">
    <text evidence="4">Lacks conserved residue(s) required for the propagation of feature annotation.</text>
</comment>
<keyword evidence="2 4" id="KW-0378">Hydrolase</keyword>
<dbReference type="InterPro" id="IPR037171">
    <property type="entry name" value="NagB/RpiA_transferase-like"/>
</dbReference>
<evidence type="ECO:0000256" key="1">
    <source>
        <dbReference type="ARBA" id="ARBA00000644"/>
    </source>
</evidence>
<dbReference type="UniPathway" id="UPA00629">
    <property type="reaction ID" value="UER00684"/>
</dbReference>
<dbReference type="InterPro" id="IPR006148">
    <property type="entry name" value="Glc/Gal-6P_isomerase"/>
</dbReference>
<comment type="catalytic activity">
    <reaction evidence="1 4">
        <text>alpha-D-glucosamine 6-phosphate + H2O = beta-D-fructose 6-phosphate + NH4(+)</text>
        <dbReference type="Rhea" id="RHEA:12172"/>
        <dbReference type="ChEBI" id="CHEBI:15377"/>
        <dbReference type="ChEBI" id="CHEBI:28938"/>
        <dbReference type="ChEBI" id="CHEBI:57634"/>
        <dbReference type="ChEBI" id="CHEBI:75989"/>
        <dbReference type="EC" id="3.5.99.6"/>
    </reaction>
</comment>
<dbReference type="PANTHER" id="PTHR11280:SF5">
    <property type="entry name" value="GLUCOSAMINE-6-PHOSPHATE ISOMERASE"/>
    <property type="match status" value="1"/>
</dbReference>
<evidence type="ECO:0000256" key="4">
    <source>
        <dbReference type="HAMAP-Rule" id="MF_01241"/>
    </source>
</evidence>
<dbReference type="Pfam" id="PF01182">
    <property type="entry name" value="Glucosamine_iso"/>
    <property type="match status" value="1"/>
</dbReference>
<evidence type="ECO:0000259" key="5">
    <source>
        <dbReference type="Pfam" id="PF01182"/>
    </source>
</evidence>
<accession>A0A430AKF5</accession>
<dbReference type="CDD" id="cd01399">
    <property type="entry name" value="GlcN6P_deaminase"/>
    <property type="match status" value="1"/>
</dbReference>
<dbReference type="GO" id="GO:0006046">
    <property type="term" value="P:N-acetylglucosamine catabolic process"/>
    <property type="evidence" value="ECO:0007669"/>
    <property type="project" value="UniProtKB-UniRule"/>
</dbReference>
<dbReference type="OrthoDB" id="9791139at2"/>
<comment type="caution">
    <text evidence="6">The sequence shown here is derived from an EMBL/GenBank/DDBJ whole genome shotgun (WGS) entry which is preliminary data.</text>
</comment>
<dbReference type="AlphaFoldDB" id="A0A430AKF5"/>
<dbReference type="Gene3D" id="3.40.50.1360">
    <property type="match status" value="1"/>
</dbReference>
<comment type="pathway">
    <text evidence="4">Amino-sugar metabolism; N-acetylneuraminate degradation; D-fructose 6-phosphate from N-acetylneuraminate: step 5/5.</text>
</comment>
<dbReference type="PANTHER" id="PTHR11280">
    <property type="entry name" value="GLUCOSAMINE-6-PHOSPHATE ISOMERASE"/>
    <property type="match status" value="1"/>
</dbReference>
<dbReference type="RefSeq" id="WP_126823328.1">
    <property type="nucleotide sequence ID" value="NZ_JBHLWU010000001.1"/>
</dbReference>
<feature type="domain" description="Glucosamine/galactosamine-6-phosphate isomerase" evidence="5">
    <location>
        <begin position="18"/>
        <end position="219"/>
    </location>
</feature>
<protein>
    <recommendedName>
        <fullName evidence="4">Glucosamine-6-phosphate deaminase</fullName>
        <ecNumber evidence="4">3.5.99.6</ecNumber>
    </recommendedName>
    <alternativeName>
        <fullName evidence="4">GlcN6P deaminase</fullName>
        <shortName evidence="4">GNPDA</shortName>
    </alternativeName>
    <alternativeName>
        <fullName evidence="4">Glucosamine-6-phosphate isomerase</fullName>
    </alternativeName>
</protein>
<dbReference type="HAMAP" id="MF_01241">
    <property type="entry name" value="GlcN6P_deamin"/>
    <property type="match status" value="1"/>
</dbReference>
<dbReference type="GO" id="GO:0042802">
    <property type="term" value="F:identical protein binding"/>
    <property type="evidence" value="ECO:0007669"/>
    <property type="project" value="TreeGrafter"/>
</dbReference>
<dbReference type="GO" id="GO:0019262">
    <property type="term" value="P:N-acetylneuraminate catabolic process"/>
    <property type="evidence" value="ECO:0007669"/>
    <property type="project" value="UniProtKB-UniRule"/>
</dbReference>
<dbReference type="GO" id="GO:0006043">
    <property type="term" value="P:glucosamine catabolic process"/>
    <property type="evidence" value="ECO:0007669"/>
    <property type="project" value="TreeGrafter"/>
</dbReference>
<proteinExistence type="inferred from homology"/>
<dbReference type="GO" id="GO:0005737">
    <property type="term" value="C:cytoplasm"/>
    <property type="evidence" value="ECO:0007669"/>
    <property type="project" value="TreeGrafter"/>
</dbReference>